<keyword evidence="1" id="KW-0812">Transmembrane</keyword>
<keyword evidence="3" id="KW-1185">Reference proteome</keyword>
<feature type="non-terminal residue" evidence="2">
    <location>
        <position position="1"/>
    </location>
</feature>
<dbReference type="EMBL" id="CAJPIN010119323">
    <property type="protein sequence ID" value="CAG2069162.1"/>
    <property type="molecule type" value="Genomic_DNA"/>
</dbReference>
<reference evidence="2" key="1">
    <citation type="submission" date="2021-03" db="EMBL/GenBank/DDBJ databases">
        <authorList>
            <person name="Tran Van P."/>
        </authorList>
    </citation>
    <scope>NUCLEOTIDE SEQUENCE</scope>
</reference>
<keyword evidence="1" id="KW-0472">Membrane</keyword>
<comment type="caution">
    <text evidence="2">The sequence shown here is derived from an EMBL/GenBank/DDBJ whole genome shotgun (WGS) entry which is preliminary data.</text>
</comment>
<feature type="transmembrane region" description="Helical" evidence="1">
    <location>
        <begin position="83"/>
        <end position="102"/>
    </location>
</feature>
<protein>
    <submittedName>
        <fullName evidence="2">Uncharacterized protein</fullName>
    </submittedName>
</protein>
<name>A0ABN7PNP1_TIMPD</name>
<evidence type="ECO:0000313" key="2">
    <source>
        <dbReference type="EMBL" id="CAG2069162.1"/>
    </source>
</evidence>
<gene>
    <name evidence="2" type="ORF">TPAB3V08_LOCUS16105</name>
</gene>
<feature type="transmembrane region" description="Helical" evidence="1">
    <location>
        <begin position="53"/>
        <end position="76"/>
    </location>
</feature>
<keyword evidence="1" id="KW-1133">Transmembrane helix</keyword>
<dbReference type="InterPro" id="IPR036259">
    <property type="entry name" value="MFS_trans_sf"/>
</dbReference>
<evidence type="ECO:0000313" key="3">
    <source>
        <dbReference type="Proteomes" id="UP001153148"/>
    </source>
</evidence>
<feature type="transmembrane region" description="Helical" evidence="1">
    <location>
        <begin position="26"/>
        <end position="47"/>
    </location>
</feature>
<sequence length="122" mass="13635">KDREKSPSNPNVFQLFKTPVLCKETVTLCMLWGVTSFSYAYLFFYYSVSHQELHLHVIIAGGLVFVALICSCLCVCKFQHGRLILSQLLTTGVLALIALFFASGETGLLSLTCKQHHKLISH</sequence>
<organism evidence="2 3">
    <name type="scientific">Timema podura</name>
    <name type="common">Walking stick</name>
    <dbReference type="NCBI Taxonomy" id="61482"/>
    <lineage>
        <taxon>Eukaryota</taxon>
        <taxon>Metazoa</taxon>
        <taxon>Ecdysozoa</taxon>
        <taxon>Arthropoda</taxon>
        <taxon>Hexapoda</taxon>
        <taxon>Insecta</taxon>
        <taxon>Pterygota</taxon>
        <taxon>Neoptera</taxon>
        <taxon>Polyneoptera</taxon>
        <taxon>Phasmatodea</taxon>
        <taxon>Timematodea</taxon>
        <taxon>Timematoidea</taxon>
        <taxon>Timematidae</taxon>
        <taxon>Timema</taxon>
    </lineage>
</organism>
<dbReference type="Gene3D" id="1.20.1250.20">
    <property type="entry name" value="MFS general substrate transporter like domains"/>
    <property type="match status" value="1"/>
</dbReference>
<proteinExistence type="predicted"/>
<dbReference type="Proteomes" id="UP001153148">
    <property type="component" value="Unassembled WGS sequence"/>
</dbReference>
<evidence type="ECO:0000256" key="1">
    <source>
        <dbReference type="SAM" id="Phobius"/>
    </source>
</evidence>
<accession>A0ABN7PNP1</accession>